<dbReference type="VEuPathDB" id="VectorBase:ASIS014893"/>
<dbReference type="STRING" id="74873.A0A084VK14"/>
<dbReference type="OrthoDB" id="7925769at2759"/>
<dbReference type="VEuPathDB" id="VectorBase:ASIS021290"/>
<organism evidence="3">
    <name type="scientific">Anopheles sinensis</name>
    <name type="common">Mosquito</name>
    <dbReference type="NCBI Taxonomy" id="74873"/>
    <lineage>
        <taxon>Eukaryota</taxon>
        <taxon>Metazoa</taxon>
        <taxon>Ecdysozoa</taxon>
        <taxon>Arthropoda</taxon>
        <taxon>Hexapoda</taxon>
        <taxon>Insecta</taxon>
        <taxon>Pterygota</taxon>
        <taxon>Neoptera</taxon>
        <taxon>Endopterygota</taxon>
        <taxon>Diptera</taxon>
        <taxon>Nematocera</taxon>
        <taxon>Culicoidea</taxon>
        <taxon>Culicidae</taxon>
        <taxon>Anophelinae</taxon>
        <taxon>Anopheles</taxon>
    </lineage>
</organism>
<proteinExistence type="predicted"/>
<reference evidence="3 5" key="1">
    <citation type="journal article" date="2014" name="BMC Genomics">
        <title>Genome sequence of Anopheles sinensis provides insight into genetics basis of mosquito competence for malaria parasites.</title>
        <authorList>
            <person name="Zhou D."/>
            <person name="Zhang D."/>
            <person name="Ding G."/>
            <person name="Shi L."/>
            <person name="Hou Q."/>
            <person name="Ye Y."/>
            <person name="Xu Y."/>
            <person name="Zhou H."/>
            <person name="Xiong C."/>
            <person name="Li S."/>
            <person name="Yu J."/>
            <person name="Hong S."/>
            <person name="Yu X."/>
            <person name="Zou P."/>
            <person name="Chen C."/>
            <person name="Chang X."/>
            <person name="Wang W."/>
            <person name="Lv Y."/>
            <person name="Sun Y."/>
            <person name="Ma L."/>
            <person name="Shen B."/>
            <person name="Zhu C."/>
        </authorList>
    </citation>
    <scope>NUCLEOTIDE SEQUENCE [LARGE SCALE GENOMIC DNA]</scope>
</reference>
<dbReference type="PANTHER" id="PTHR21112:SF0">
    <property type="entry name" value="CHEMOSENSORY PROTEIN A 29A-RELATED"/>
    <property type="match status" value="1"/>
</dbReference>
<keyword evidence="1" id="KW-1133">Transmembrane helix</keyword>
<keyword evidence="5" id="KW-1185">Reference proteome</keyword>
<dbReference type="InterPro" id="IPR010512">
    <property type="entry name" value="DUF1091"/>
</dbReference>
<dbReference type="AlphaFoldDB" id="A0A084VK14"/>
<dbReference type="EnsemblMetazoa" id="ASIC005647-RA">
    <property type="protein sequence ID" value="ASIC005647-PA"/>
    <property type="gene ID" value="ASIC005647"/>
</dbReference>
<accession>A0A084VK14</accession>
<dbReference type="EMBL" id="ATLV01014025">
    <property type="status" value="NOT_ANNOTATED_CDS"/>
    <property type="molecule type" value="Genomic_DNA"/>
</dbReference>
<keyword evidence="1" id="KW-0812">Transmembrane</keyword>
<evidence type="ECO:0000256" key="1">
    <source>
        <dbReference type="SAM" id="Phobius"/>
    </source>
</evidence>
<evidence type="ECO:0000256" key="2">
    <source>
        <dbReference type="SAM" id="SignalP"/>
    </source>
</evidence>
<evidence type="ECO:0000313" key="4">
    <source>
        <dbReference type="EnsemblMetazoa" id="ASIC005647-PA"/>
    </source>
</evidence>
<dbReference type="EMBL" id="KE524928">
    <property type="protein sequence ID" value="KFB38308.1"/>
    <property type="molecule type" value="Genomic_DNA"/>
</dbReference>
<dbReference type="PANTHER" id="PTHR21112">
    <property type="entry name" value="CHEMOSENSORY PROTEIN A 29A-RELATED"/>
    <property type="match status" value="1"/>
</dbReference>
<feature type="transmembrane region" description="Helical" evidence="1">
    <location>
        <begin position="294"/>
        <end position="317"/>
    </location>
</feature>
<feature type="signal peptide" evidence="2">
    <location>
        <begin position="1"/>
        <end position="24"/>
    </location>
</feature>
<evidence type="ECO:0000313" key="3">
    <source>
        <dbReference type="EMBL" id="KFB38308.1"/>
    </source>
</evidence>
<reference evidence="4" key="2">
    <citation type="submission" date="2020-05" db="UniProtKB">
        <authorList>
            <consortium name="EnsemblMetazoa"/>
        </authorList>
    </citation>
    <scope>IDENTIFICATION</scope>
</reference>
<gene>
    <name evidence="3" type="ORF">ZHAS_00005647</name>
</gene>
<evidence type="ECO:0000313" key="5">
    <source>
        <dbReference type="Proteomes" id="UP000030765"/>
    </source>
</evidence>
<dbReference type="Pfam" id="PF06477">
    <property type="entry name" value="DUF1091"/>
    <property type="match status" value="1"/>
</dbReference>
<dbReference type="VEuPathDB" id="VectorBase:ASIC005647"/>
<dbReference type="Gene3D" id="2.60.40.770">
    <property type="match status" value="1"/>
</dbReference>
<keyword evidence="2" id="KW-0732">Signal</keyword>
<protein>
    <submittedName>
        <fullName evidence="3 4">Uncharacterized protein</fullName>
    </submittedName>
</protein>
<feature type="transmembrane region" description="Helical" evidence="1">
    <location>
        <begin position="150"/>
        <end position="168"/>
    </location>
</feature>
<sequence length="471" mass="54380">MVSSNLALLVVVVVGCSLYGNAHGTVVESCGSTRSLVPIEGNTVEISNCEVGPCKLKRRTAVSINQKFTPSNGLPSRSWLLATIFLVVYLETIGREVAIVYYMCYVVNGYVVDGYVVTRRNKTLVYNLHGSICCTYYYTKAIQETCFCGLPLRAWMLATIALVGYLVYSNPVTVNVMYERFEQVGSFELLDARNMRIRKYNRTITVFDGTLELHRDMYDNYSFSVRMSYSPLGNNQFIVSPFKLPLQKMCRFINTTYRDYREHYRNLSNLPDAGTCPVPAKQYYIRNKALDNKLIGCSLCLITLILYCEPAVISVMYERFEQHDSRKLVNMDNLRIRKYNRTTTVFNGTLDLYRDLYDNYSFTIQLSYSPLGNNQFIVSPFKVPRQTFCVFMNATYRDYRHFYRNVSNFPDAGVCPVSAQQYYIRNKIFDSKYANDYFQPGLWKIGIFTHNEQVPEPLAHVDVFVKVQRET</sequence>
<dbReference type="EMBL" id="ATLV01014024">
    <property type="status" value="NOT_ANNOTATED_CDS"/>
    <property type="molecule type" value="Genomic_DNA"/>
</dbReference>
<name>A0A084VK14_ANOSI</name>
<dbReference type="Proteomes" id="UP000030765">
    <property type="component" value="Unassembled WGS sequence"/>
</dbReference>
<keyword evidence="1" id="KW-0472">Membrane</keyword>
<feature type="chain" id="PRO_5001783714" evidence="2">
    <location>
        <begin position="25"/>
        <end position="471"/>
    </location>
</feature>